<dbReference type="Gene3D" id="3.90.1070.20">
    <property type="match status" value="1"/>
</dbReference>
<dbReference type="PROSITE" id="PS01166">
    <property type="entry name" value="RNA_POL_BETA"/>
    <property type="match status" value="1"/>
</dbReference>
<dbReference type="EC" id="2.7.7.6" evidence="2"/>
<dbReference type="Pfam" id="PF04567">
    <property type="entry name" value="RNA_pol_Rpb2_5"/>
    <property type="match status" value="1"/>
</dbReference>
<proteinExistence type="inferred from homology"/>
<keyword evidence="4" id="KW-0808">Transferase</keyword>
<dbReference type="InterPro" id="IPR037033">
    <property type="entry name" value="DNA-dir_RNAP_su2_hyb_sf"/>
</dbReference>
<dbReference type="Gene3D" id="2.40.270.10">
    <property type="entry name" value="DNA-directed RNA polymerase, subunit 2, domain 6"/>
    <property type="match status" value="1"/>
</dbReference>
<evidence type="ECO:0000313" key="14">
    <source>
        <dbReference type="Proteomes" id="UP001206925"/>
    </source>
</evidence>
<dbReference type="InterPro" id="IPR007121">
    <property type="entry name" value="RNA_pol_bsu_CS"/>
</dbReference>
<comment type="caution">
    <text evidence="13">The sequence shown here is derived from an EMBL/GenBank/DDBJ whole genome shotgun (WGS) entry which is preliminary data.</text>
</comment>
<keyword evidence="14" id="KW-1185">Reference proteome</keyword>
<organism evidence="13 14">
    <name type="scientific">Ambrosia artemisiifolia</name>
    <name type="common">Common ragweed</name>
    <dbReference type="NCBI Taxonomy" id="4212"/>
    <lineage>
        <taxon>Eukaryota</taxon>
        <taxon>Viridiplantae</taxon>
        <taxon>Streptophyta</taxon>
        <taxon>Embryophyta</taxon>
        <taxon>Tracheophyta</taxon>
        <taxon>Spermatophyta</taxon>
        <taxon>Magnoliopsida</taxon>
        <taxon>eudicotyledons</taxon>
        <taxon>Gunneridae</taxon>
        <taxon>Pentapetalae</taxon>
        <taxon>asterids</taxon>
        <taxon>campanulids</taxon>
        <taxon>Asterales</taxon>
        <taxon>Asteraceae</taxon>
        <taxon>Asteroideae</taxon>
        <taxon>Heliantheae alliance</taxon>
        <taxon>Heliantheae</taxon>
        <taxon>Ambrosia</taxon>
    </lineage>
</organism>
<protein>
    <recommendedName>
        <fullName evidence="2">DNA-directed RNA polymerase</fullName>
        <ecNumber evidence="2">2.7.7.6</ecNumber>
    </recommendedName>
</protein>
<evidence type="ECO:0000256" key="8">
    <source>
        <dbReference type="SAM" id="MobiDB-lite"/>
    </source>
</evidence>
<evidence type="ECO:0000313" key="13">
    <source>
        <dbReference type="EMBL" id="KAI7741235.1"/>
    </source>
</evidence>
<evidence type="ECO:0000256" key="7">
    <source>
        <dbReference type="ARBA" id="ARBA00023163"/>
    </source>
</evidence>
<keyword evidence="7" id="KW-0804">Transcription</keyword>
<name>A0AAD5GG37_AMBAR</name>
<evidence type="ECO:0000256" key="5">
    <source>
        <dbReference type="ARBA" id="ARBA00022695"/>
    </source>
</evidence>
<dbReference type="Gene3D" id="2.40.50.150">
    <property type="match status" value="1"/>
</dbReference>
<evidence type="ECO:0000256" key="1">
    <source>
        <dbReference type="ARBA" id="ARBA00006835"/>
    </source>
</evidence>
<keyword evidence="3" id="KW-0240">DNA-directed RNA polymerase</keyword>
<feature type="domain" description="RNA polymerase Rpb2" evidence="11">
    <location>
        <begin position="542"/>
        <end position="589"/>
    </location>
</feature>
<dbReference type="InterPro" id="IPR007644">
    <property type="entry name" value="RNA_pol_bsu_protrusion"/>
</dbReference>
<evidence type="ECO:0000256" key="2">
    <source>
        <dbReference type="ARBA" id="ARBA00012418"/>
    </source>
</evidence>
<evidence type="ECO:0000256" key="6">
    <source>
        <dbReference type="ARBA" id="ARBA00022723"/>
    </source>
</evidence>
<dbReference type="GO" id="GO:0003677">
    <property type="term" value="F:DNA binding"/>
    <property type="evidence" value="ECO:0007669"/>
    <property type="project" value="InterPro"/>
</dbReference>
<dbReference type="PANTHER" id="PTHR20856">
    <property type="entry name" value="DNA-DIRECTED RNA POLYMERASE I SUBUNIT 2"/>
    <property type="match status" value="1"/>
</dbReference>
<dbReference type="GO" id="GO:0003899">
    <property type="term" value="F:DNA-directed RNA polymerase activity"/>
    <property type="evidence" value="ECO:0007669"/>
    <property type="project" value="UniProtKB-EC"/>
</dbReference>
<feature type="domain" description="C2H2-type" evidence="12">
    <location>
        <begin position="83"/>
        <end position="100"/>
    </location>
</feature>
<comment type="similarity">
    <text evidence="1">Belongs to the RNA polymerase beta chain family.</text>
</comment>
<feature type="region of interest" description="Disordered" evidence="8">
    <location>
        <begin position="147"/>
        <end position="169"/>
    </location>
</feature>
<dbReference type="GO" id="GO:0000428">
    <property type="term" value="C:DNA-directed RNA polymerase complex"/>
    <property type="evidence" value="ECO:0007669"/>
    <property type="project" value="UniProtKB-KW"/>
</dbReference>
<reference evidence="13" key="1">
    <citation type="submission" date="2022-06" db="EMBL/GenBank/DDBJ databases">
        <title>Uncovering the hologenomic basis of an extraordinary plant invasion.</title>
        <authorList>
            <person name="Bieker V.C."/>
            <person name="Martin M.D."/>
            <person name="Gilbert T."/>
            <person name="Hodgins K."/>
            <person name="Battlay P."/>
            <person name="Petersen B."/>
            <person name="Wilson J."/>
        </authorList>
    </citation>
    <scope>NUCLEOTIDE SEQUENCE</scope>
    <source>
        <strain evidence="13">AA19_3_7</strain>
        <tissue evidence="13">Leaf</tissue>
    </source>
</reference>
<dbReference type="CDD" id="cd00653">
    <property type="entry name" value="RNA_pol_B_RPB2"/>
    <property type="match status" value="1"/>
</dbReference>
<feature type="compositionally biased region" description="Basic and acidic residues" evidence="8">
    <location>
        <begin position="147"/>
        <end position="156"/>
    </location>
</feature>
<dbReference type="GO" id="GO:0006351">
    <property type="term" value="P:DNA-templated transcription"/>
    <property type="evidence" value="ECO:0007669"/>
    <property type="project" value="InterPro"/>
</dbReference>
<dbReference type="InterPro" id="IPR007120">
    <property type="entry name" value="DNA-dir_RNAP_su2_dom"/>
</dbReference>
<feature type="domain" description="C2H2-type" evidence="12">
    <location>
        <begin position="56"/>
        <end position="75"/>
    </location>
</feature>
<keyword evidence="6" id="KW-0479">Metal-binding</keyword>
<dbReference type="Pfam" id="PF04563">
    <property type="entry name" value="RNA_pol_Rpb2_1"/>
    <property type="match status" value="1"/>
</dbReference>
<evidence type="ECO:0000259" key="10">
    <source>
        <dbReference type="Pfam" id="PF04563"/>
    </source>
</evidence>
<dbReference type="Gene3D" id="3.90.1100.10">
    <property type="match status" value="1"/>
</dbReference>
<evidence type="ECO:0000256" key="4">
    <source>
        <dbReference type="ARBA" id="ARBA00022679"/>
    </source>
</evidence>
<dbReference type="Pfam" id="PF13912">
    <property type="entry name" value="zf-C2H2_6"/>
    <property type="match status" value="2"/>
</dbReference>
<dbReference type="SUPFAM" id="SSF64484">
    <property type="entry name" value="beta and beta-prime subunits of DNA dependent RNA-polymerase"/>
    <property type="match status" value="2"/>
</dbReference>
<dbReference type="InterPro" id="IPR014724">
    <property type="entry name" value="RNA_pol_RPB2_OB-fold"/>
</dbReference>
<dbReference type="InterPro" id="IPR007647">
    <property type="entry name" value="RNA_pol_Rpb2_5"/>
</dbReference>
<dbReference type="Proteomes" id="UP001206925">
    <property type="component" value="Unassembled WGS sequence"/>
</dbReference>
<evidence type="ECO:0000259" key="9">
    <source>
        <dbReference type="Pfam" id="PF00562"/>
    </source>
</evidence>
<dbReference type="GO" id="GO:0032549">
    <property type="term" value="F:ribonucleoside binding"/>
    <property type="evidence" value="ECO:0007669"/>
    <property type="project" value="InterPro"/>
</dbReference>
<keyword evidence="5" id="KW-0548">Nucleotidyltransferase</keyword>
<dbReference type="InterPro" id="IPR015712">
    <property type="entry name" value="DNA-dir_RNA_pol_su2"/>
</dbReference>
<feature type="domain" description="RNA polymerase beta subunit protrusion" evidence="10">
    <location>
        <begin position="204"/>
        <end position="489"/>
    </location>
</feature>
<dbReference type="FunFam" id="2.40.50.150:FF:000005">
    <property type="entry name" value="DNA-directed RNA polymerase subunit beta"/>
    <property type="match status" value="1"/>
</dbReference>
<evidence type="ECO:0000259" key="12">
    <source>
        <dbReference type="Pfam" id="PF13912"/>
    </source>
</evidence>
<dbReference type="GO" id="GO:0046872">
    <property type="term" value="F:metal ion binding"/>
    <property type="evidence" value="ECO:0007669"/>
    <property type="project" value="UniProtKB-KW"/>
</dbReference>
<evidence type="ECO:0000259" key="11">
    <source>
        <dbReference type="Pfam" id="PF04567"/>
    </source>
</evidence>
<accession>A0AAD5GG37</accession>
<feature type="domain" description="DNA-directed RNA polymerase subunit 2 hybrid-binding" evidence="9">
    <location>
        <begin position="598"/>
        <end position="912"/>
    </location>
</feature>
<dbReference type="FunFam" id="3.90.1100.10:FF:000015">
    <property type="entry name" value="DNA-directed RNA polymerase subunit beta"/>
    <property type="match status" value="1"/>
</dbReference>
<gene>
    <name evidence="13" type="ORF">M8C21_023845</name>
</gene>
<dbReference type="Pfam" id="PF00562">
    <property type="entry name" value="RNA_pol_Rpb2_6"/>
    <property type="match status" value="1"/>
</dbReference>
<dbReference type="AlphaFoldDB" id="A0AAD5GG37"/>
<dbReference type="InterPro" id="IPR013087">
    <property type="entry name" value="Znf_C2H2_type"/>
</dbReference>
<evidence type="ECO:0000256" key="3">
    <source>
        <dbReference type="ARBA" id="ARBA00022478"/>
    </source>
</evidence>
<sequence length="937" mass="105983">MMKDEWNDDDEDYDRNMMIGSSSSEGKIIKIPKVQETAAAMEGEKALIKDVIEKRVCLECNKEFSSGKAFGGHMRVNPRVLFGKSFPSMKSLFGHMRCHPECDWRGILPPPNTPNNNNKKRWRLKMKWWWVEVEDEMVLLNSVKMEEAGPSDKEKPSNGAGHLDVYDDEEDDDMMDVPSVRDFDELTLKNFSKRASTAFFKHYGLISHQINSYDDFIKVGIQKVFDSLGEIIVEPGYDPSKKGDEWRFASVKFGKVINERPRFWTGEKFSADGGKDYLEFLPRHARLQNMTYSSRLKIQLTKQVYTQELVRSDKFKTGKDKFLDKKVIDTEEREVYIGRIPVMVNSDSCWMSGADKDDCDYDQGGYFIIKGAEKVLYAGKAGDARYPFRILINCQQSCVYRHPSHWGKLCYLSTPDSENCGLVKNLAATALVSTTVREDLSDALIACGMEKLVDDTSTSLSGMDKIFVNGDWVGNCKNSASFVAELRSKRRRKQVPHQVEIKRDAKHKEVRIFCGAGRLLRPLLVVKNLHKIKLLKGGSYSFQDLLDNGVVELIGTEEEEDCSTAWDIKYLFLENDDHNPAKYTHCELDMSFMLGLSCGIIPFANHDHAKRVLFQSQKHSQQAIGHSTTNPDIRADTLSHQLFYPQRPLFKTVLSDCLEKGQPFGQSQKRMIPRPEFYNGQCAIVAVNVHLGYNQEDSLVMNRACLDRGMFRSEHTRSYKAEVENNEAVGKKPKSDEAVNFGKIQSKIGRVDSLDDDGFPFVGANLQSGDIVIGKFTEAGTDHSVKLKHTERGMVEKVVLSANDEGKNFAVVSLRQVRSPCLGDKFSSMHGQKGVLGYLESQENFPFTVQGIVPDIVINPHAFPSRQTPGQMLESALGKGIALGGSQRYATPFSSLSVDAITDQLHSMPYHNLNRAYYSVGWVLEMGKRENIRWADW</sequence>
<dbReference type="EMBL" id="JAMZMK010008234">
    <property type="protein sequence ID" value="KAI7741235.1"/>
    <property type="molecule type" value="Genomic_DNA"/>
</dbReference>